<dbReference type="AlphaFoldDB" id="A0A2B4QYU2"/>
<keyword evidence="4" id="KW-1185">Reference proteome</keyword>
<dbReference type="Proteomes" id="UP000225706">
    <property type="component" value="Unassembled WGS sequence"/>
</dbReference>
<dbReference type="Pfam" id="PF05729">
    <property type="entry name" value="NACHT"/>
    <property type="match status" value="1"/>
</dbReference>
<gene>
    <name evidence="3" type="ORF">AWC38_SpisGene24900</name>
</gene>
<dbReference type="InterPro" id="IPR007111">
    <property type="entry name" value="NACHT_NTPase"/>
</dbReference>
<evidence type="ECO:0000313" key="4">
    <source>
        <dbReference type="Proteomes" id="UP000225706"/>
    </source>
</evidence>
<feature type="domain" description="NACHT" evidence="2">
    <location>
        <begin position="290"/>
        <end position="390"/>
    </location>
</feature>
<protein>
    <recommendedName>
        <fullName evidence="2">NACHT domain-containing protein</fullName>
    </recommendedName>
</protein>
<sequence length="694" mass="79602">MTAILQLLQFSNYHPAAIFPVAIQTSADYVRKDVRNKWGHFDVTEWTEAFFNDCLSKLETLVRSLGLTGGMEKNTLDQLSDWRGKGCQLCMGHAVDNDLLSLVKTEGNDIIKDLTLQSAQLFQVQKTGAVLKVRLDDDEATRKKEMKLILGRLTVIEKNLGEEFLRRIQGVEEKVEQLEQRATRTDQKVDQLGQGVGDRMNQSELRVESEKPEVLLFDVQICRSKLAEHYKRTATVPTSVWSKKSAVNIHQIYTRLSWVKEEQPPDGSSRVELNHYTDVLAENKNGLPSNRILVQGQIGIGKSTFVKKLAMDWAELDENRLTDEQRAILKKFELAVVIDLKKVSKHQSLRDVIRASHIFAEEDTAMKDGPLSYITQNQDKVLLVFDGYDEYHYAWNSEIFEIFRGNKLRNCSIVQYILDHNEGKCTSSNFRKVEDFKEILVEIGKVALECLLNDDHVFEYDQRFLAILCEESRIMGLLQVNEYAENIRPAGMVSFIHKSIQEFLAAWYITYLCVPEGNLGEINDRTQTLDECCSLENVLKFICGLSDGGSVKAFERLTRVRVCDSELNFSRTIPDEQSETDVTLCDVTDQHRRFFNLVYESFNEVESKTELFRLCLNCTEGIIFLPPYGRSISDTVPERKILNEVSIRGVVFYDRWCYDKMTALYESLDFLDCLRIPLKITENSAAVSVEELLK</sequence>
<dbReference type="Gene3D" id="3.40.50.300">
    <property type="entry name" value="P-loop containing nucleotide triphosphate hydrolases"/>
    <property type="match status" value="1"/>
</dbReference>
<dbReference type="OrthoDB" id="5988597at2759"/>
<evidence type="ECO:0000313" key="3">
    <source>
        <dbReference type="EMBL" id="PFX11394.1"/>
    </source>
</evidence>
<organism evidence="3 4">
    <name type="scientific">Stylophora pistillata</name>
    <name type="common">Smooth cauliflower coral</name>
    <dbReference type="NCBI Taxonomy" id="50429"/>
    <lineage>
        <taxon>Eukaryota</taxon>
        <taxon>Metazoa</taxon>
        <taxon>Cnidaria</taxon>
        <taxon>Anthozoa</taxon>
        <taxon>Hexacorallia</taxon>
        <taxon>Scleractinia</taxon>
        <taxon>Astrocoeniina</taxon>
        <taxon>Pocilloporidae</taxon>
        <taxon>Stylophora</taxon>
    </lineage>
</organism>
<evidence type="ECO:0000259" key="2">
    <source>
        <dbReference type="PROSITE" id="PS50837"/>
    </source>
</evidence>
<dbReference type="SUPFAM" id="SSF52540">
    <property type="entry name" value="P-loop containing nucleoside triphosphate hydrolases"/>
    <property type="match status" value="1"/>
</dbReference>
<dbReference type="PANTHER" id="PTHR46312">
    <property type="entry name" value="NACHT DOMAIN-CONTAINING PROTEIN"/>
    <property type="match status" value="1"/>
</dbReference>
<feature type="coiled-coil region" evidence="1">
    <location>
        <begin position="161"/>
        <end position="188"/>
    </location>
</feature>
<name>A0A2B4QYU2_STYPI</name>
<dbReference type="PROSITE" id="PS50837">
    <property type="entry name" value="NACHT"/>
    <property type="match status" value="1"/>
</dbReference>
<dbReference type="PANTHER" id="PTHR46312:SF2">
    <property type="entry name" value="NUCLEOTIDE-BINDING OLIGOMERIZATION DOMAIN-CONTAINING PROTEIN 2-LIKE"/>
    <property type="match status" value="1"/>
</dbReference>
<dbReference type="InterPro" id="IPR027417">
    <property type="entry name" value="P-loop_NTPase"/>
</dbReference>
<dbReference type="EMBL" id="LSMT01002635">
    <property type="protein sequence ID" value="PFX11394.1"/>
    <property type="molecule type" value="Genomic_DNA"/>
</dbReference>
<reference evidence="4" key="1">
    <citation type="journal article" date="2017" name="bioRxiv">
        <title>Comparative analysis of the genomes of Stylophora pistillata and Acropora digitifera provides evidence for extensive differences between species of corals.</title>
        <authorList>
            <person name="Voolstra C.R."/>
            <person name="Li Y."/>
            <person name="Liew Y.J."/>
            <person name="Baumgarten S."/>
            <person name="Zoccola D."/>
            <person name="Flot J.-F."/>
            <person name="Tambutte S."/>
            <person name="Allemand D."/>
            <person name="Aranda M."/>
        </authorList>
    </citation>
    <scope>NUCLEOTIDE SEQUENCE [LARGE SCALE GENOMIC DNA]</scope>
</reference>
<keyword evidence="1" id="KW-0175">Coiled coil</keyword>
<proteinExistence type="predicted"/>
<evidence type="ECO:0000256" key="1">
    <source>
        <dbReference type="SAM" id="Coils"/>
    </source>
</evidence>
<accession>A0A2B4QYU2</accession>
<comment type="caution">
    <text evidence="3">The sequence shown here is derived from an EMBL/GenBank/DDBJ whole genome shotgun (WGS) entry which is preliminary data.</text>
</comment>